<dbReference type="GO" id="GO:0006351">
    <property type="term" value="P:DNA-templated transcription"/>
    <property type="evidence" value="ECO:0007669"/>
    <property type="project" value="InterPro"/>
</dbReference>
<dbReference type="GO" id="GO:0003677">
    <property type="term" value="F:DNA binding"/>
    <property type="evidence" value="ECO:0007669"/>
    <property type="project" value="InterPro"/>
</dbReference>
<feature type="compositionally biased region" description="Polar residues" evidence="3">
    <location>
        <begin position="789"/>
        <end position="800"/>
    </location>
</feature>
<dbReference type="PANTHER" id="PTHR46910">
    <property type="entry name" value="TRANSCRIPTION FACTOR PDR1"/>
    <property type="match status" value="1"/>
</dbReference>
<accession>A0AAW0GSK7</accession>
<dbReference type="SUPFAM" id="SSF57701">
    <property type="entry name" value="Zn2/Cys6 DNA-binding domain"/>
    <property type="match status" value="1"/>
</dbReference>
<keyword evidence="6" id="KW-1185">Reference proteome</keyword>
<dbReference type="InterPro" id="IPR036864">
    <property type="entry name" value="Zn2-C6_fun-type_DNA-bd_sf"/>
</dbReference>
<feature type="compositionally biased region" description="Polar residues" evidence="3">
    <location>
        <begin position="1001"/>
        <end position="1010"/>
    </location>
</feature>
<feature type="compositionally biased region" description="Low complexity" evidence="3">
    <location>
        <begin position="690"/>
        <end position="710"/>
    </location>
</feature>
<evidence type="ECO:0000256" key="1">
    <source>
        <dbReference type="ARBA" id="ARBA00022723"/>
    </source>
</evidence>
<feature type="region of interest" description="Disordered" evidence="3">
    <location>
        <begin position="689"/>
        <end position="843"/>
    </location>
</feature>
<gene>
    <name evidence="5" type="ORF">QCA50_000272</name>
</gene>
<dbReference type="Proteomes" id="UP001385951">
    <property type="component" value="Unassembled WGS sequence"/>
</dbReference>
<proteinExistence type="predicted"/>
<feature type="compositionally biased region" description="Low complexity" evidence="3">
    <location>
        <begin position="11"/>
        <end position="28"/>
    </location>
</feature>
<dbReference type="AlphaFoldDB" id="A0AAW0GSK7"/>
<dbReference type="InterPro" id="IPR001138">
    <property type="entry name" value="Zn2Cys6_DnaBD"/>
</dbReference>
<evidence type="ECO:0000256" key="3">
    <source>
        <dbReference type="SAM" id="MobiDB-lite"/>
    </source>
</evidence>
<name>A0AAW0GSK7_9APHY</name>
<dbReference type="InterPro" id="IPR007219">
    <property type="entry name" value="XnlR_reg_dom"/>
</dbReference>
<feature type="compositionally biased region" description="Basic and acidic residues" evidence="3">
    <location>
        <begin position="777"/>
        <end position="786"/>
    </location>
</feature>
<feature type="compositionally biased region" description="Polar residues" evidence="3">
    <location>
        <begin position="711"/>
        <end position="721"/>
    </location>
</feature>
<keyword evidence="1" id="KW-0479">Metal-binding</keyword>
<evidence type="ECO:0000259" key="4">
    <source>
        <dbReference type="PROSITE" id="PS50048"/>
    </source>
</evidence>
<dbReference type="PROSITE" id="PS00463">
    <property type="entry name" value="ZN2_CY6_FUNGAL_1"/>
    <property type="match status" value="1"/>
</dbReference>
<protein>
    <recommendedName>
        <fullName evidence="4">Zn(2)-C6 fungal-type domain-containing protein</fullName>
    </recommendedName>
</protein>
<dbReference type="InterPro" id="IPR050987">
    <property type="entry name" value="AtrR-like"/>
</dbReference>
<comment type="caution">
    <text evidence="5">The sequence shown here is derived from an EMBL/GenBank/DDBJ whole genome shotgun (WGS) entry which is preliminary data.</text>
</comment>
<reference evidence="5 6" key="1">
    <citation type="submission" date="2022-09" db="EMBL/GenBank/DDBJ databases">
        <authorList>
            <person name="Palmer J.M."/>
        </authorList>
    </citation>
    <scope>NUCLEOTIDE SEQUENCE [LARGE SCALE GENOMIC DNA]</scope>
    <source>
        <strain evidence="5 6">DSM 7382</strain>
    </source>
</reference>
<feature type="compositionally biased region" description="Low complexity" evidence="3">
    <location>
        <begin position="802"/>
        <end position="816"/>
    </location>
</feature>
<dbReference type="GO" id="GO:0000981">
    <property type="term" value="F:DNA-binding transcription factor activity, RNA polymerase II-specific"/>
    <property type="evidence" value="ECO:0007669"/>
    <property type="project" value="InterPro"/>
</dbReference>
<organism evidence="5 6">
    <name type="scientific">Cerrena zonata</name>
    <dbReference type="NCBI Taxonomy" id="2478898"/>
    <lineage>
        <taxon>Eukaryota</taxon>
        <taxon>Fungi</taxon>
        <taxon>Dikarya</taxon>
        <taxon>Basidiomycota</taxon>
        <taxon>Agaricomycotina</taxon>
        <taxon>Agaricomycetes</taxon>
        <taxon>Polyporales</taxon>
        <taxon>Cerrenaceae</taxon>
        <taxon>Cerrena</taxon>
    </lineage>
</organism>
<dbReference type="Pfam" id="PF04082">
    <property type="entry name" value="Fungal_trans"/>
    <property type="match status" value="1"/>
</dbReference>
<dbReference type="Pfam" id="PF00172">
    <property type="entry name" value="Zn_clus"/>
    <property type="match status" value="1"/>
</dbReference>
<dbReference type="PANTHER" id="PTHR46910:SF1">
    <property type="entry name" value="MISCELLANEOUS ZN(II)2CYS6 TRANSCRIPTION FACTOR (EUROFUNG)-RELATED"/>
    <property type="match status" value="1"/>
</dbReference>
<sequence length="1010" mass="111351">MIMTSDAFLPSTSSIPSSSSSANTMTTSTKKKKGDDQSMPPDLGTKPVQLQRRRVWRACESCRRKKIKCDGVEPTCSQCASSKSACTWLQTKDRAALSRHYVQELEARLLHMESLFQQVAPILEQVGQAGGINLSNIPPAPTPPEGTVAPSALTNNLSKTQDHLEGTDSNDDMTTEPSQPIKIEDDMSESFGQLALDEHGHMRWIGGSSTMSLIQSFRTITASPLHRVSPMEEDPLAPGPSVNKLYFPASVFFGKVRALPLAEELEYPERDLADKLVDAYFTRFHFLMPVIDKPSFLKRYQYLMDNKHDVSLIRKETAFLSLVCAVFACAAKLVDDLRLSRGENLDDAGMGMVYYERALILHYISHASMQVEHVQCFLLMSSFLCSVNCLPQAWLLVGQAVRTAQDLGLHRSPRRLLITPIEKETRKKVWWGAYTLDRMLALALGRPLGIEDSDCDVEIPVDIDDEQLPEYFAGAPMPQGPSLMRGFIELCSLYKIAGRVLRQVYALDKCKDHLEPEKRAELVRSVESLDNALAKWCDDLPTVFKSHPVTDRQVSMGAVLCSHYYSILTTLHRNFLPVKKDQPVWPRSTAKAVSTARACIRLAPSIKNVVPPSHHLAFFIQNLFSSAVVILLYAMHTTDMGASQTAMEESRSCLGVLESWEGHWPGAKKCKDLLEDLMGTATEAIKGFTSGQMQQPQQSQPQAGPSSNQNHNVAQTSQSVVSDRRMSAPISVPASDRTMKSRTRRDRSRDVRISPRAAHSYRHDPLSQRARSTSRKRPLDEERHEMNPSLASVLSSSYPGRSSISAHSSPASANSHPSPPTTVLEHPLESSPHMMSGNSFGMGLPQSPTIGVPPGHFDYDFTGISQSPSNDGRWNGQNDNMTSGSQVNLGYPDNSGFSPTNPTIDTSYLQFGGDMNVDVTGGLSTTPPSATFAGPGLPFRGLDYIRNYNNPGPSNNGYNMGGSDIYQDALWQSFDPGAFGLDPEVPFSFGDFTADDHDGSQHQSQWSTGQ</sequence>
<keyword evidence="2" id="KW-0539">Nucleus</keyword>
<feature type="domain" description="Zn(2)-C6 fungal-type" evidence="4">
    <location>
        <begin position="58"/>
        <end position="88"/>
    </location>
</feature>
<evidence type="ECO:0000313" key="5">
    <source>
        <dbReference type="EMBL" id="KAK7695636.1"/>
    </source>
</evidence>
<feature type="region of interest" description="Disordered" evidence="3">
    <location>
        <begin position="989"/>
        <end position="1010"/>
    </location>
</feature>
<evidence type="ECO:0000313" key="6">
    <source>
        <dbReference type="Proteomes" id="UP001385951"/>
    </source>
</evidence>
<dbReference type="PROSITE" id="PS50048">
    <property type="entry name" value="ZN2_CY6_FUNGAL_2"/>
    <property type="match status" value="1"/>
</dbReference>
<dbReference type="CDD" id="cd12148">
    <property type="entry name" value="fungal_TF_MHR"/>
    <property type="match status" value="1"/>
</dbReference>
<evidence type="ECO:0000256" key="2">
    <source>
        <dbReference type="ARBA" id="ARBA00023242"/>
    </source>
</evidence>
<dbReference type="GO" id="GO:0008270">
    <property type="term" value="F:zinc ion binding"/>
    <property type="evidence" value="ECO:0007669"/>
    <property type="project" value="InterPro"/>
</dbReference>
<dbReference type="EMBL" id="JASBNA010000001">
    <property type="protein sequence ID" value="KAK7695636.1"/>
    <property type="molecule type" value="Genomic_DNA"/>
</dbReference>
<dbReference type="SMART" id="SM00066">
    <property type="entry name" value="GAL4"/>
    <property type="match status" value="1"/>
</dbReference>
<dbReference type="CDD" id="cd00067">
    <property type="entry name" value="GAL4"/>
    <property type="match status" value="1"/>
</dbReference>
<dbReference type="SMART" id="SM00906">
    <property type="entry name" value="Fungal_trans"/>
    <property type="match status" value="1"/>
</dbReference>
<feature type="region of interest" description="Disordered" evidence="3">
    <location>
        <begin position="1"/>
        <end position="49"/>
    </location>
</feature>
<dbReference type="Gene3D" id="4.10.240.10">
    <property type="entry name" value="Zn(2)-C6 fungal-type DNA-binding domain"/>
    <property type="match status" value="1"/>
</dbReference>